<dbReference type="AlphaFoldDB" id="A0A6B0UVJ5"/>
<organism evidence="1">
    <name type="scientific">Ixodes ricinus</name>
    <name type="common">Common tick</name>
    <name type="synonym">Acarus ricinus</name>
    <dbReference type="NCBI Taxonomy" id="34613"/>
    <lineage>
        <taxon>Eukaryota</taxon>
        <taxon>Metazoa</taxon>
        <taxon>Ecdysozoa</taxon>
        <taxon>Arthropoda</taxon>
        <taxon>Chelicerata</taxon>
        <taxon>Arachnida</taxon>
        <taxon>Acari</taxon>
        <taxon>Parasitiformes</taxon>
        <taxon>Ixodida</taxon>
        <taxon>Ixodoidea</taxon>
        <taxon>Ixodidae</taxon>
        <taxon>Ixodinae</taxon>
        <taxon>Ixodes</taxon>
    </lineage>
</organism>
<evidence type="ECO:0000313" key="1">
    <source>
        <dbReference type="EMBL" id="MXU93626.1"/>
    </source>
</evidence>
<dbReference type="EMBL" id="GIFC01011543">
    <property type="protein sequence ID" value="MXU93626.1"/>
    <property type="molecule type" value="Transcribed_RNA"/>
</dbReference>
<accession>A0A6B0UVJ5</accession>
<sequence>MIALPYSVRSGGVSRFFLVHVSLVFTTKMAFSNNTEVKQLTRRWNIQSLNVTQTDGITITGECILPSAPFSIEFVSLQAICRVTIHCCSLFHHRFPQHIVCSSKLNEALQQLQTYSICPIRGAQQEQFTQAHLTIFVPTSMGIFLFLTR</sequence>
<reference evidence="1" key="1">
    <citation type="submission" date="2019-12" db="EMBL/GenBank/DDBJ databases">
        <title>An insight into the sialome of adult female Ixodes ricinus ticks feeding for 6 days.</title>
        <authorList>
            <person name="Perner J."/>
            <person name="Ribeiro J.M.C."/>
        </authorList>
    </citation>
    <scope>NUCLEOTIDE SEQUENCE</scope>
    <source>
        <strain evidence="1">Semi-engorged</strain>
        <tissue evidence="1">Salivary glands</tissue>
    </source>
</reference>
<proteinExistence type="predicted"/>
<name>A0A6B0UVJ5_IXORI</name>
<protein>
    <submittedName>
        <fullName evidence="1">Putative secreted protein</fullName>
    </submittedName>
</protein>